<proteinExistence type="predicted"/>
<dbReference type="Proteomes" id="UP000215694">
    <property type="component" value="Unassembled WGS sequence"/>
</dbReference>
<dbReference type="OrthoDB" id="9789125at2"/>
<keyword evidence="3" id="KW-0670">Pyruvate</keyword>
<dbReference type="EMBL" id="NOJY02000053">
    <property type="protein sequence ID" value="RDY25689.1"/>
    <property type="molecule type" value="Genomic_DNA"/>
</dbReference>
<dbReference type="NCBIfam" id="NF005325">
    <property type="entry name" value="PRK06853.1-5"/>
    <property type="match status" value="1"/>
</dbReference>
<organism evidence="3 4">
    <name type="scientific">Romboutsia weinsteinii</name>
    <dbReference type="NCBI Taxonomy" id="2020949"/>
    <lineage>
        <taxon>Bacteria</taxon>
        <taxon>Bacillati</taxon>
        <taxon>Bacillota</taxon>
        <taxon>Clostridia</taxon>
        <taxon>Peptostreptococcales</taxon>
        <taxon>Peptostreptococcaceae</taxon>
        <taxon>Romboutsia</taxon>
    </lineage>
</organism>
<name>A0A371IYY4_9FIRM</name>
<dbReference type="AlphaFoldDB" id="A0A371IYY4"/>
<dbReference type="Pfam" id="PF01558">
    <property type="entry name" value="POR"/>
    <property type="match status" value="1"/>
</dbReference>
<dbReference type="PANTHER" id="PTHR43854">
    <property type="entry name" value="INDOLEPYRUVATE OXIDOREDUCTASE SUBUNIT IORB"/>
    <property type="match status" value="1"/>
</dbReference>
<dbReference type="InterPro" id="IPR052198">
    <property type="entry name" value="IorB_Oxidoreductase"/>
</dbReference>
<dbReference type="GO" id="GO:0016903">
    <property type="term" value="F:oxidoreductase activity, acting on the aldehyde or oxo group of donors"/>
    <property type="evidence" value="ECO:0007669"/>
    <property type="project" value="InterPro"/>
</dbReference>
<keyword evidence="4" id="KW-1185">Reference proteome</keyword>
<reference evidence="3 4" key="1">
    <citation type="journal article" date="2017" name="Genome Announc.">
        <title>Draft Genome Sequence of Romboutsia weinsteinii sp. nov. Strain CCRI-19649(T) Isolated from Surface Water.</title>
        <authorList>
            <person name="Maheux A.F."/>
            <person name="Boudreau D.K."/>
            <person name="Berube E."/>
            <person name="Boissinot M."/>
            <person name="Cantin P."/>
            <person name="Raymond F."/>
            <person name="Corbeil J."/>
            <person name="Omar R.F."/>
            <person name="Bergeron M.G."/>
        </authorList>
    </citation>
    <scope>NUCLEOTIDE SEQUENCE [LARGE SCALE GENOMIC DNA]</scope>
    <source>
        <strain evidence="3 4">CCRI-19649</strain>
    </source>
</reference>
<dbReference type="SUPFAM" id="SSF53323">
    <property type="entry name" value="Pyruvate-ferredoxin oxidoreductase, PFOR, domain III"/>
    <property type="match status" value="1"/>
</dbReference>
<feature type="domain" description="Pyruvate/ketoisovalerate oxidoreductase catalytic" evidence="2">
    <location>
        <begin position="11"/>
        <end position="186"/>
    </location>
</feature>
<evidence type="ECO:0000313" key="3">
    <source>
        <dbReference type="EMBL" id="RDY25689.1"/>
    </source>
</evidence>
<evidence type="ECO:0000259" key="2">
    <source>
        <dbReference type="Pfam" id="PF01558"/>
    </source>
</evidence>
<dbReference type="InterPro" id="IPR019752">
    <property type="entry name" value="Pyrv/ketoisovalerate_OxRed_cat"/>
</dbReference>
<comment type="caution">
    <text evidence="3">The sequence shown here is derived from an EMBL/GenBank/DDBJ whole genome shotgun (WGS) entry which is preliminary data.</text>
</comment>
<gene>
    <name evidence="3" type="ORF">CHL78_016915</name>
</gene>
<dbReference type="PANTHER" id="PTHR43854:SF1">
    <property type="entry name" value="INDOLEPYRUVATE OXIDOREDUCTASE SUBUNIT IORB"/>
    <property type="match status" value="1"/>
</dbReference>
<evidence type="ECO:0000256" key="1">
    <source>
        <dbReference type="ARBA" id="ARBA00023002"/>
    </source>
</evidence>
<dbReference type="InterPro" id="IPR002869">
    <property type="entry name" value="Pyrv_flavodox_OxRed_cen"/>
</dbReference>
<dbReference type="RefSeq" id="WP_094369320.1">
    <property type="nucleotide sequence ID" value="NZ_NOJY02000053.1"/>
</dbReference>
<protein>
    <submittedName>
        <fullName evidence="3">Indolepyruvate oxidoreductase subunit beta</fullName>
    </submittedName>
</protein>
<keyword evidence="1" id="KW-0560">Oxidoreductase</keyword>
<dbReference type="Gene3D" id="3.40.920.10">
    <property type="entry name" value="Pyruvate-ferredoxin oxidoreductase, PFOR, domain III"/>
    <property type="match status" value="1"/>
</dbReference>
<accession>A0A371IYY4</accession>
<evidence type="ECO:0000313" key="4">
    <source>
        <dbReference type="Proteomes" id="UP000215694"/>
    </source>
</evidence>
<sequence>MTKSILLVGVGGQGTILASKLLTTGLMEFGYDVKMSEIHGMSQRGGSVSSQVRYGECVYSPVIEYGSADILVAFEKMEALRWLKYLKPDGNLVVNNYRIDSMTVLTGKAEYFEDEIDKELVRLEANMIDAASKAIELGNSKIMNVILLGSLVKTMKLEHINWEKIIRDNVKEKFVDINIKAFNEGLNLAKNESNLAKNF</sequence>